<dbReference type="PANTHER" id="PTHR14614">
    <property type="entry name" value="HEPATOCELLULAR CARCINOMA-ASSOCIATED ANTIGEN"/>
    <property type="match status" value="1"/>
</dbReference>
<dbReference type="Gene3D" id="3.40.50.150">
    <property type="entry name" value="Vaccinia Virus protein VP39"/>
    <property type="match status" value="1"/>
</dbReference>
<dbReference type="InterPro" id="IPR029063">
    <property type="entry name" value="SAM-dependent_MTases_sf"/>
</dbReference>
<dbReference type="EMBL" id="KZ110594">
    <property type="protein sequence ID" value="OSX63885.1"/>
    <property type="molecule type" value="Genomic_DNA"/>
</dbReference>
<dbReference type="AlphaFoldDB" id="A0A1X6N5J9"/>
<dbReference type="InterPro" id="IPR019410">
    <property type="entry name" value="Methyltransf_16"/>
</dbReference>
<dbReference type="OrthoDB" id="413520at2759"/>
<organism evidence="1 2">
    <name type="scientific">Postia placenta MAD-698-R-SB12</name>
    <dbReference type="NCBI Taxonomy" id="670580"/>
    <lineage>
        <taxon>Eukaryota</taxon>
        <taxon>Fungi</taxon>
        <taxon>Dikarya</taxon>
        <taxon>Basidiomycota</taxon>
        <taxon>Agaricomycotina</taxon>
        <taxon>Agaricomycetes</taxon>
        <taxon>Polyporales</taxon>
        <taxon>Adustoporiaceae</taxon>
        <taxon>Rhodonia</taxon>
    </lineage>
</organism>
<dbReference type="GO" id="GO:0008757">
    <property type="term" value="F:S-adenosylmethionine-dependent methyltransferase activity"/>
    <property type="evidence" value="ECO:0007669"/>
    <property type="project" value="UniProtKB-ARBA"/>
</dbReference>
<gene>
    <name evidence="1" type="ORF">POSPLADRAFT_1045054</name>
</gene>
<accession>A0A1X6N5J9</accession>
<dbReference type="GO" id="GO:0005634">
    <property type="term" value="C:nucleus"/>
    <property type="evidence" value="ECO:0007669"/>
    <property type="project" value="TreeGrafter"/>
</dbReference>
<protein>
    <recommendedName>
        <fullName evidence="3">Methyltransferase-domain-containing protein</fullName>
    </recommendedName>
</protein>
<dbReference type="PANTHER" id="PTHR14614:SF162">
    <property type="entry name" value="EXPRESSED PROTEIN"/>
    <property type="match status" value="1"/>
</dbReference>
<evidence type="ECO:0000313" key="1">
    <source>
        <dbReference type="EMBL" id="OSX63885.1"/>
    </source>
</evidence>
<dbReference type="Proteomes" id="UP000194127">
    <property type="component" value="Unassembled WGS sequence"/>
</dbReference>
<dbReference type="Pfam" id="PF10294">
    <property type="entry name" value="Methyltransf_16"/>
    <property type="match status" value="1"/>
</dbReference>
<dbReference type="GO" id="GO:0005737">
    <property type="term" value="C:cytoplasm"/>
    <property type="evidence" value="ECO:0007669"/>
    <property type="project" value="TreeGrafter"/>
</dbReference>
<dbReference type="RefSeq" id="XP_024340679.1">
    <property type="nucleotide sequence ID" value="XM_024478669.1"/>
</dbReference>
<dbReference type="STRING" id="670580.A0A1X6N5J9"/>
<evidence type="ECO:0008006" key="3">
    <source>
        <dbReference type="Google" id="ProtNLM"/>
    </source>
</evidence>
<proteinExistence type="predicted"/>
<dbReference type="GeneID" id="36323619"/>
<sequence>MSMPILFSARNAKGKAALGKQEQVERVYRVPVDVDQQVFITVREQTSFDLDKKVWDSGIGLSSWIVDLANEQSASAPPIVDAMRRALFSSEARQILELDKLWAGAGTGIVSLVLGALRSAKARSESGCILTTDLASAMPLLKHNIASNDSSFTCSSTRPRAVVLDWDEERFPEEVSGVQHGFDVIIMADVTYNTSSFPSLIRTLDKIIHLGSSTAGSDPRPHHPLILLGYKERDPSERSLWDVAQNIGIRFEQVGERRGAGGEPIEIWIGTVQ</sequence>
<reference evidence="1 2" key="1">
    <citation type="submission" date="2017-04" db="EMBL/GenBank/DDBJ databases">
        <title>Genome Sequence of the Model Brown-Rot Fungus Postia placenta SB12.</title>
        <authorList>
            <consortium name="DOE Joint Genome Institute"/>
            <person name="Gaskell J."/>
            <person name="Kersten P."/>
            <person name="Larrondo L.F."/>
            <person name="Canessa P."/>
            <person name="Martinez D."/>
            <person name="Hibbett D."/>
            <person name="Schmoll M."/>
            <person name="Kubicek C.P."/>
            <person name="Martinez A.T."/>
            <person name="Yadav J."/>
            <person name="Master E."/>
            <person name="Magnuson J.K."/>
            <person name="James T."/>
            <person name="Yaver D."/>
            <person name="Berka R."/>
            <person name="Labutti K."/>
            <person name="Lipzen A."/>
            <person name="Aerts A."/>
            <person name="Barry K."/>
            <person name="Henrissat B."/>
            <person name="Blanchette R."/>
            <person name="Grigoriev I."/>
            <person name="Cullen D."/>
        </authorList>
    </citation>
    <scope>NUCLEOTIDE SEQUENCE [LARGE SCALE GENOMIC DNA]</scope>
    <source>
        <strain evidence="1 2">MAD-698-R-SB12</strain>
    </source>
</reference>
<name>A0A1X6N5J9_9APHY</name>
<keyword evidence="2" id="KW-1185">Reference proteome</keyword>
<evidence type="ECO:0000313" key="2">
    <source>
        <dbReference type="Proteomes" id="UP000194127"/>
    </source>
</evidence>